<evidence type="ECO:0008006" key="5">
    <source>
        <dbReference type="Google" id="ProtNLM"/>
    </source>
</evidence>
<sequence length="1039" mass="116085">MLSQELAGQAQSILDFAIHLEHILNNKANLTAQELPDFSSYFAVLPFQRKDLSPEFRIEFDRKGVALWNKCCNLDSSDDSQGTRISLAKVRAFSYFLLESAGSIKRKSHPRLFKIAIKASKSCLNAGLLDIASEVIGQLASKQEQLSKSADHDDLNVDSFPESFRAQYLLLRIALVWRQHRLDLAEHFYVNQLESLQHSLVPERIGELVDLCYEIGDDQLNQKQASLAAKWLGRGCQILFEHSTLMSEADNVELKLSLMHTHVRALLASDNPEDQEGAIEALKTLCKEFPQKLAVILLQMEQYVKDPTANATAFYFELMKVVRSVHLIPSNHKLILHYVHHLKRLSVVKAIRVLDAYIVTRLAPNGEEELTEGTVITLIWLMTSDGVDDVQLKLSDVEESFNKVHQAWGNALSAEATHGVLVLFWKQIEHAFHHDLRDRTVRWCQLALHPLFSNAGDHNIGKLERKIVKCYIDLSKLDAAQEVLETMSSARKQHALSRYLRYTLALRRGNEEEARSALASLATLHDGRNRLLFAAASEALRYGGKTQGALLLQRILDKYNDNLPPEIDAFALLRCTARLLISAVSEPNAVNDELLSRLCGIFKSAALSTQKYQMRQQQATELLLQESRWFEKTSYNTAVQYLKSWPARYLIDLLHYSCQIQYPANVPQGVYCDKLIHEVNSKYIQAILSTVQARSTTPLSTTEDLPKTSYSGKAPPCSPTDIKLTLYRNVFNNYTQIHSHISTLHGSTATNHTTKEVTGGTTQKQIVLAPLAFEALLFMQRSSTYGGPEQGPTAIDEPSLKQIIDQAMALNPPQKTFSIFADMVLSAGTGKLYQPDPGMSGPPVLPASTTVNLLGKLITGLRSYPSYDAAQGAKWIRCMIQVVLDQLETRAPKEMKSSSSDSPDIAAAETHFKKNLSTLAKLTQHALIFARSNNTYPAEELQWLATMLFNLAIDLYLTSSSSSSASTSGFPDGTSKPETGESKATESDGDTQPEPWAKRAVEFAEVLALNTSTRNKGGDDVAMLVRTLRERCHRFKWDV</sequence>
<proteinExistence type="predicted"/>
<evidence type="ECO:0000313" key="3">
    <source>
        <dbReference type="EMBL" id="KIW65046.1"/>
    </source>
</evidence>
<dbReference type="PANTHER" id="PTHR40375:SF2">
    <property type="entry name" value="SPORULATION-SPECIFIC PROTEIN 22"/>
    <property type="match status" value="1"/>
</dbReference>
<name>A0A0D2CIM6_9EURO</name>
<dbReference type="GO" id="GO:0090173">
    <property type="term" value="P:regulation of synaptonemal complex assembly"/>
    <property type="evidence" value="ECO:0007669"/>
    <property type="project" value="InterPro"/>
</dbReference>
<protein>
    <recommendedName>
        <fullName evidence="5">Protein ZIP4 homolog</fullName>
    </recommendedName>
</protein>
<dbReference type="HOGENOM" id="CLU_001453_0_0_1"/>
<organism evidence="3 4">
    <name type="scientific">Phialophora macrospora</name>
    <dbReference type="NCBI Taxonomy" id="1851006"/>
    <lineage>
        <taxon>Eukaryota</taxon>
        <taxon>Fungi</taxon>
        <taxon>Dikarya</taxon>
        <taxon>Ascomycota</taxon>
        <taxon>Pezizomycotina</taxon>
        <taxon>Eurotiomycetes</taxon>
        <taxon>Chaetothyriomycetidae</taxon>
        <taxon>Chaetothyriales</taxon>
        <taxon>Herpotrichiellaceae</taxon>
        <taxon>Phialophora</taxon>
    </lineage>
</organism>
<accession>A0A0D2CIM6</accession>
<dbReference type="Proteomes" id="UP000054266">
    <property type="component" value="Unassembled WGS sequence"/>
</dbReference>
<reference evidence="3 4" key="1">
    <citation type="submission" date="2015-01" db="EMBL/GenBank/DDBJ databases">
        <title>The Genome Sequence of Capronia semiimmersa CBS27337.</title>
        <authorList>
            <consortium name="The Broad Institute Genomics Platform"/>
            <person name="Cuomo C."/>
            <person name="de Hoog S."/>
            <person name="Gorbushina A."/>
            <person name="Stielow B."/>
            <person name="Teixiera M."/>
            <person name="Abouelleil A."/>
            <person name="Chapman S.B."/>
            <person name="Priest M."/>
            <person name="Young S.K."/>
            <person name="Wortman J."/>
            <person name="Nusbaum C."/>
            <person name="Birren B."/>
        </authorList>
    </citation>
    <scope>NUCLEOTIDE SEQUENCE [LARGE SCALE GENOMIC DNA]</scope>
    <source>
        <strain evidence="3 4">CBS 27337</strain>
    </source>
</reference>
<evidence type="ECO:0000256" key="2">
    <source>
        <dbReference type="SAM" id="MobiDB-lite"/>
    </source>
</evidence>
<dbReference type="InterPro" id="IPR013940">
    <property type="entry name" value="Spo22/ZIP4/TEX11"/>
</dbReference>
<dbReference type="Pfam" id="PF08631">
    <property type="entry name" value="SPO22"/>
    <property type="match status" value="1"/>
</dbReference>
<dbReference type="InterPro" id="IPR039057">
    <property type="entry name" value="Spo22/ZIP4"/>
</dbReference>
<keyword evidence="1" id="KW-0469">Meiosis</keyword>
<dbReference type="PANTHER" id="PTHR40375">
    <property type="entry name" value="SPORULATION-SPECIFIC PROTEIN 22"/>
    <property type="match status" value="1"/>
</dbReference>
<gene>
    <name evidence="3" type="ORF">PV04_07333</name>
</gene>
<dbReference type="STRING" id="5601.A0A0D2CIM6"/>
<dbReference type="EMBL" id="KN846960">
    <property type="protein sequence ID" value="KIW65046.1"/>
    <property type="molecule type" value="Genomic_DNA"/>
</dbReference>
<evidence type="ECO:0000313" key="4">
    <source>
        <dbReference type="Proteomes" id="UP000054266"/>
    </source>
</evidence>
<evidence type="ECO:0000256" key="1">
    <source>
        <dbReference type="ARBA" id="ARBA00023254"/>
    </source>
</evidence>
<keyword evidence="4" id="KW-1185">Reference proteome</keyword>
<dbReference type="GO" id="GO:0051321">
    <property type="term" value="P:meiotic cell cycle"/>
    <property type="evidence" value="ECO:0007669"/>
    <property type="project" value="UniProtKB-KW"/>
</dbReference>
<dbReference type="AlphaFoldDB" id="A0A0D2CIM6"/>
<feature type="region of interest" description="Disordered" evidence="2">
    <location>
        <begin position="962"/>
        <end position="995"/>
    </location>
</feature>